<dbReference type="PANTHER" id="PTHR32552:SF68">
    <property type="entry name" value="FERRICHROME OUTER MEMBRANE TRANSPORTER_PHAGE RECEPTOR"/>
    <property type="match status" value="1"/>
</dbReference>
<evidence type="ECO:0000256" key="10">
    <source>
        <dbReference type="ARBA" id="ARBA00023237"/>
    </source>
</evidence>
<evidence type="ECO:0000256" key="1">
    <source>
        <dbReference type="ARBA" id="ARBA00004571"/>
    </source>
</evidence>
<keyword evidence="10" id="KW-0998">Cell outer membrane</keyword>
<evidence type="ECO:0000256" key="3">
    <source>
        <dbReference type="ARBA" id="ARBA00022452"/>
    </source>
</evidence>
<sequence>MNSILCLSRRYWRMLVPAVMTAIALPAVAQTTTTSSIDNSEVIELSPFTVDASDDSGYTAANTLAGSRLNQPLLTSPAPISVMTREFLDDINATDVMQALDWGVNTTPLLQESESANFEANVSSDNAVFIRGLAGSQARNYFRWSVASDSYNVDRLDLARGPNNILFGTGGVGGIVNVGTKRARIGTDIQSISLMVGSNDAYRATIDVAQTLNERAAVRVNAVWDDRGDWINNAGRTRKGVHLAATFKLTSSTTLRLDGEQMSYDRVIGRTFPQLDKYSNWNGVPVQTYGAATPAEATGIFQVSTSVDRWTFDAGTGTFMNWAGSHQSGGGGGSTPVDIRPKALNMFGPDDYNNIDADNVSVFLEQRVGENLFFELAFNRQSEDRNYRRSRNENLYLDANAQLPDGSANPNLGYYYVEGTITESSSERTVEDFRASASYAMDFGDVFGSHRVAAVVSRRDSEYQGLSENERELISNTSVIRRKYLAYGDGRANTGIPPLPTNNPLVFDFRDESLNGNQTEQNYWQLSSVSKFWDDRINITLGLRNDTLDQNSLQSERVGAYEETLNSTGWSDFAELADERTSSYGIVAGLTQSLFGFYNSSENFNTQGGRDVNYDPLGPRAGESWDGGLKFRLFENKLNGSIAYYETADAGGLHYMHGWFVGGVRSIWNTLEPGRNQGGFQDRQDSSGHGWELDLTSNPTKNLRVSFNVSRGTVKISNHGKFFRDWMDENLPRYEQAYNSGLDFEGNALGDSELNNIRTRLDRIYSANTFWWRDGISPLRQREYRANLFANYSFTEGLLNGFSVGAGMQYRDAPLIDYSAGATVDAPPIIYYGNEYTSGTLKLGYATKLFDDRVRYKVQLNISNLFQNDMTETVGALGDQEGGTVNYRRPREFFLTNTFSF</sequence>
<evidence type="ECO:0008006" key="14">
    <source>
        <dbReference type="Google" id="ProtNLM"/>
    </source>
</evidence>
<dbReference type="RefSeq" id="WP_330928812.1">
    <property type="nucleotide sequence ID" value="NZ_CP119075.1"/>
</dbReference>
<name>A0AAF0CME2_9BACT</name>
<dbReference type="AlphaFoldDB" id="A0AAF0CME2"/>
<dbReference type="InterPro" id="IPR039426">
    <property type="entry name" value="TonB-dep_rcpt-like"/>
</dbReference>
<feature type="chain" id="PRO_5042144088" description="TonB-dependent receptor plug domain-containing protein" evidence="11">
    <location>
        <begin position="30"/>
        <end position="901"/>
    </location>
</feature>
<protein>
    <recommendedName>
        <fullName evidence="14">TonB-dependent receptor plug domain-containing protein</fullName>
    </recommendedName>
</protein>
<keyword evidence="9" id="KW-0472">Membrane</keyword>
<evidence type="ECO:0000313" key="12">
    <source>
        <dbReference type="EMBL" id="WED63156.1"/>
    </source>
</evidence>
<reference evidence="12" key="1">
    <citation type="submission" date="2023-03" db="EMBL/GenBank/DDBJ databases">
        <title>Lomoglobus Profundus gen. nov., sp. nov., a novel member of the phylum Verrucomicrobia, isolated from deep-marine sediment of South China Sea.</title>
        <authorList>
            <person name="Ahmad T."/>
            <person name="Ishaq S.E."/>
            <person name="Wang F."/>
        </authorList>
    </citation>
    <scope>NUCLEOTIDE SEQUENCE</scope>
    <source>
        <strain evidence="12">LMO-M01</strain>
    </source>
</reference>
<evidence type="ECO:0000256" key="11">
    <source>
        <dbReference type="SAM" id="SignalP"/>
    </source>
</evidence>
<keyword evidence="4" id="KW-0410">Iron transport</keyword>
<dbReference type="PANTHER" id="PTHR32552">
    <property type="entry name" value="FERRICHROME IRON RECEPTOR-RELATED"/>
    <property type="match status" value="1"/>
</dbReference>
<evidence type="ECO:0000256" key="9">
    <source>
        <dbReference type="ARBA" id="ARBA00023136"/>
    </source>
</evidence>
<feature type="signal peptide" evidence="11">
    <location>
        <begin position="1"/>
        <end position="29"/>
    </location>
</feature>
<keyword evidence="7" id="KW-0408">Iron</keyword>
<dbReference type="GO" id="GO:0015344">
    <property type="term" value="F:siderophore uptake transmembrane transporter activity"/>
    <property type="evidence" value="ECO:0007669"/>
    <property type="project" value="TreeGrafter"/>
</dbReference>
<accession>A0AAF0CME2</accession>
<comment type="subcellular location">
    <subcellularLocation>
        <location evidence="1">Cell outer membrane</location>
        <topology evidence="1">Multi-pass membrane protein</topology>
    </subcellularLocation>
</comment>
<evidence type="ECO:0000256" key="2">
    <source>
        <dbReference type="ARBA" id="ARBA00022448"/>
    </source>
</evidence>
<dbReference type="Proteomes" id="UP001218638">
    <property type="component" value="Chromosome"/>
</dbReference>
<dbReference type="InterPro" id="IPR036942">
    <property type="entry name" value="Beta-barrel_TonB_sf"/>
</dbReference>
<dbReference type="InterPro" id="IPR037066">
    <property type="entry name" value="Plug_dom_sf"/>
</dbReference>
<evidence type="ECO:0000313" key="13">
    <source>
        <dbReference type="Proteomes" id="UP001218638"/>
    </source>
</evidence>
<keyword evidence="2" id="KW-0813">Transport</keyword>
<dbReference type="GO" id="GO:0009279">
    <property type="term" value="C:cell outer membrane"/>
    <property type="evidence" value="ECO:0007669"/>
    <property type="project" value="UniProtKB-SubCell"/>
</dbReference>
<evidence type="ECO:0000256" key="8">
    <source>
        <dbReference type="ARBA" id="ARBA00023065"/>
    </source>
</evidence>
<proteinExistence type="predicted"/>
<keyword evidence="8" id="KW-0406">Ion transport</keyword>
<keyword evidence="3" id="KW-1134">Transmembrane beta strand</keyword>
<keyword evidence="13" id="KW-1185">Reference proteome</keyword>
<dbReference type="EMBL" id="CP119075">
    <property type="protein sequence ID" value="WED63156.1"/>
    <property type="molecule type" value="Genomic_DNA"/>
</dbReference>
<evidence type="ECO:0000256" key="4">
    <source>
        <dbReference type="ARBA" id="ARBA00022496"/>
    </source>
</evidence>
<evidence type="ECO:0000256" key="5">
    <source>
        <dbReference type="ARBA" id="ARBA00022692"/>
    </source>
</evidence>
<gene>
    <name evidence="12" type="ORF">PXH66_12530</name>
</gene>
<organism evidence="12 13">
    <name type="scientific">Synoicihabitans lomoniglobus</name>
    <dbReference type="NCBI Taxonomy" id="2909285"/>
    <lineage>
        <taxon>Bacteria</taxon>
        <taxon>Pseudomonadati</taxon>
        <taxon>Verrucomicrobiota</taxon>
        <taxon>Opitutia</taxon>
        <taxon>Opitutales</taxon>
        <taxon>Opitutaceae</taxon>
        <taxon>Synoicihabitans</taxon>
    </lineage>
</organism>
<evidence type="ECO:0000256" key="7">
    <source>
        <dbReference type="ARBA" id="ARBA00023004"/>
    </source>
</evidence>
<dbReference type="KEGG" id="slom:PXH66_12530"/>
<dbReference type="SUPFAM" id="SSF56935">
    <property type="entry name" value="Porins"/>
    <property type="match status" value="1"/>
</dbReference>
<keyword evidence="6 11" id="KW-0732">Signal</keyword>
<keyword evidence="5" id="KW-0812">Transmembrane</keyword>
<evidence type="ECO:0000256" key="6">
    <source>
        <dbReference type="ARBA" id="ARBA00022729"/>
    </source>
</evidence>
<dbReference type="Gene3D" id="2.170.130.10">
    <property type="entry name" value="TonB-dependent receptor, plug domain"/>
    <property type="match status" value="1"/>
</dbReference>
<dbReference type="Gene3D" id="2.40.170.20">
    <property type="entry name" value="TonB-dependent receptor, beta-barrel domain"/>
    <property type="match status" value="1"/>
</dbReference>